<comment type="similarity">
    <text evidence="1 4">Belongs to the antibiotic N-acetyltransferase family.</text>
</comment>
<evidence type="ECO:0000256" key="3">
    <source>
        <dbReference type="ARBA" id="ARBA00023315"/>
    </source>
</evidence>
<dbReference type="AlphaFoldDB" id="A0A841BLD6"/>
<dbReference type="PANTHER" id="PTHR11104">
    <property type="entry name" value="AMINOGLYCOSIDE N3-ACETYLTRANSFERASE"/>
    <property type="match status" value="1"/>
</dbReference>
<evidence type="ECO:0000313" key="5">
    <source>
        <dbReference type="EMBL" id="MBB5869104.1"/>
    </source>
</evidence>
<proteinExistence type="inferred from homology"/>
<reference evidence="5 6" key="1">
    <citation type="submission" date="2020-08" db="EMBL/GenBank/DDBJ databases">
        <title>Sequencing the genomes of 1000 actinobacteria strains.</title>
        <authorList>
            <person name="Klenk H.-P."/>
        </authorList>
    </citation>
    <scope>NUCLEOTIDE SEQUENCE [LARGE SCALE GENOMIC DNA]</scope>
    <source>
        <strain evidence="5 6">DSM 45362</strain>
    </source>
</reference>
<keyword evidence="6" id="KW-1185">Reference proteome</keyword>
<protein>
    <recommendedName>
        <fullName evidence="4">Aminoglycoside N(3)-acetyltransferase</fullName>
        <ecNumber evidence="4">2.3.1.-</ecNumber>
    </recommendedName>
</protein>
<dbReference type="EC" id="2.3.1.-" evidence="4"/>
<dbReference type="EMBL" id="JACHMN010000002">
    <property type="protein sequence ID" value="MBB5869104.1"/>
    <property type="molecule type" value="Genomic_DNA"/>
</dbReference>
<name>A0A841BLD6_9ACTN</name>
<dbReference type="InterPro" id="IPR028345">
    <property type="entry name" value="Antibiotic_NAT-like"/>
</dbReference>
<dbReference type="GO" id="GO:0046353">
    <property type="term" value="F:aminoglycoside 3-N-acetyltransferase activity"/>
    <property type="evidence" value="ECO:0007669"/>
    <property type="project" value="UniProtKB-EC"/>
</dbReference>
<evidence type="ECO:0000313" key="6">
    <source>
        <dbReference type="Proteomes" id="UP000587527"/>
    </source>
</evidence>
<keyword evidence="2 4" id="KW-0808">Transferase</keyword>
<keyword evidence="4" id="KW-0046">Antibiotic resistance</keyword>
<dbReference type="Proteomes" id="UP000587527">
    <property type="component" value="Unassembled WGS sequence"/>
</dbReference>
<evidence type="ECO:0000256" key="4">
    <source>
        <dbReference type="RuleBase" id="RU365031"/>
    </source>
</evidence>
<dbReference type="Pfam" id="PF02522">
    <property type="entry name" value="Antibiotic_NAT"/>
    <property type="match status" value="1"/>
</dbReference>
<dbReference type="RefSeq" id="WP_184835505.1">
    <property type="nucleotide sequence ID" value="NZ_JACHMN010000002.1"/>
</dbReference>
<dbReference type="SUPFAM" id="SSF110710">
    <property type="entry name" value="TTHA0583/YokD-like"/>
    <property type="match status" value="1"/>
</dbReference>
<dbReference type="InterPro" id="IPR003679">
    <property type="entry name" value="Amioglycoside_AcTrfase"/>
</dbReference>
<comment type="caution">
    <text evidence="5">The sequence shown here is derived from an EMBL/GenBank/DDBJ whole genome shotgun (WGS) entry which is preliminary data.</text>
</comment>
<organism evidence="5 6">
    <name type="scientific">Allocatelliglobosispora scoriae</name>
    <dbReference type="NCBI Taxonomy" id="643052"/>
    <lineage>
        <taxon>Bacteria</taxon>
        <taxon>Bacillati</taxon>
        <taxon>Actinomycetota</taxon>
        <taxon>Actinomycetes</taxon>
        <taxon>Micromonosporales</taxon>
        <taxon>Micromonosporaceae</taxon>
        <taxon>Allocatelliglobosispora</taxon>
    </lineage>
</organism>
<comment type="catalytic activity">
    <reaction evidence="4">
        <text>a 2-deoxystreptamine antibiotic + acetyl-CoA = an N(3)-acetyl-2-deoxystreptamine antibiotic + CoA + H(+)</text>
        <dbReference type="Rhea" id="RHEA:12665"/>
        <dbReference type="ChEBI" id="CHEBI:15378"/>
        <dbReference type="ChEBI" id="CHEBI:57287"/>
        <dbReference type="ChEBI" id="CHEBI:57288"/>
        <dbReference type="ChEBI" id="CHEBI:57921"/>
        <dbReference type="ChEBI" id="CHEBI:77452"/>
        <dbReference type="EC" id="2.3.1.81"/>
    </reaction>
</comment>
<gene>
    <name evidence="5" type="ORF">F4553_002483</name>
</gene>
<accession>A0A841BLD6</accession>
<sequence>MTIVEQPRVVDLIEGGLAALGLRAGSTVLIHSSLRRVGFLPAGPATLLQAVRRVLGPGGTVVVPTQTANNSTTSRVYHRDTQGMDDDQRARYEAAMQGFDRATSPSFEMGAFAEHVRRQPGAVRSGHPQTSLTALGPAAVELMRVHEFRSHLGEESPLAALYEAGADVALLGVGYDSCTALHLAEYRLPVGLHRSKDYRCYVMAGGCRRLAEFRALDLDDSDFAEMGVDLDRAGFVRQEQVGQAAARLLPIRPAVDFAVDWLSRHRSKMHSNIGIDGLSSVGVAPRHP</sequence>
<dbReference type="GO" id="GO:0046677">
    <property type="term" value="P:response to antibiotic"/>
    <property type="evidence" value="ECO:0007669"/>
    <property type="project" value="UniProtKB-KW"/>
</dbReference>
<evidence type="ECO:0000256" key="1">
    <source>
        <dbReference type="ARBA" id="ARBA00006383"/>
    </source>
</evidence>
<evidence type="ECO:0000256" key="2">
    <source>
        <dbReference type="ARBA" id="ARBA00022679"/>
    </source>
</evidence>
<dbReference type="PANTHER" id="PTHR11104:SF0">
    <property type="entry name" value="SPBETA PROPHAGE-DERIVED AMINOGLYCOSIDE N(3')-ACETYLTRANSFERASE-LIKE PROTEIN YOKD"/>
    <property type="match status" value="1"/>
</dbReference>
<keyword evidence="3 4" id="KW-0012">Acyltransferase</keyword>